<evidence type="ECO:0000313" key="1">
    <source>
        <dbReference type="EMBL" id="QKZ19928.1"/>
    </source>
</evidence>
<dbReference type="AlphaFoldDB" id="A0A7H8TAC3"/>
<accession>A0A7H8TAC3</accession>
<sequence>MSEMQVASRRALSEVTKASTEVLLQGPASVAKEAGALRKVAVAAFWKLGEIGDGSGDQRDQYTCAYRAFRDQHHRFIEVAREGLEIA</sequence>
<dbReference type="RefSeq" id="WP_176576142.1">
    <property type="nucleotide sequence ID" value="NZ_CBDRGH010000027.1"/>
</dbReference>
<proteinExistence type="predicted"/>
<evidence type="ECO:0000313" key="2">
    <source>
        <dbReference type="Proteomes" id="UP000509418"/>
    </source>
</evidence>
<protein>
    <submittedName>
        <fullName evidence="1">Uncharacterized protein</fullName>
    </submittedName>
</protein>
<name>A0A7H8TAC3_STRCX</name>
<dbReference type="EMBL" id="CP056041">
    <property type="protein sequence ID" value="QKZ19928.1"/>
    <property type="molecule type" value="Genomic_DNA"/>
</dbReference>
<gene>
    <name evidence="1" type="ORF">HUT05_22735</name>
</gene>
<keyword evidence="2" id="KW-1185">Reference proteome</keyword>
<reference evidence="1 2" key="1">
    <citation type="submission" date="2020-06" db="EMBL/GenBank/DDBJ databases">
        <title>Genome mining for natural products.</title>
        <authorList>
            <person name="Zhang B."/>
            <person name="Shi J."/>
            <person name="Ge H."/>
        </authorList>
    </citation>
    <scope>NUCLEOTIDE SEQUENCE [LARGE SCALE GENOMIC DNA]</scope>
    <source>
        <strain evidence="1 2">NA02069</strain>
    </source>
</reference>
<organism evidence="1 2">
    <name type="scientific">Streptomyces chartreusis</name>
    <dbReference type="NCBI Taxonomy" id="1969"/>
    <lineage>
        <taxon>Bacteria</taxon>
        <taxon>Bacillati</taxon>
        <taxon>Actinomycetota</taxon>
        <taxon>Actinomycetes</taxon>
        <taxon>Kitasatosporales</taxon>
        <taxon>Streptomycetaceae</taxon>
        <taxon>Streptomyces</taxon>
    </lineage>
</organism>
<dbReference type="Proteomes" id="UP000509418">
    <property type="component" value="Chromosome"/>
</dbReference>